<dbReference type="Proteomes" id="UP000318995">
    <property type="component" value="Unassembled WGS sequence"/>
</dbReference>
<accession>A0A5C5VSQ9</accession>
<organism evidence="1 2">
    <name type="scientific">Botrimarina hoheduenensis</name>
    <dbReference type="NCBI Taxonomy" id="2528000"/>
    <lineage>
        <taxon>Bacteria</taxon>
        <taxon>Pseudomonadati</taxon>
        <taxon>Planctomycetota</taxon>
        <taxon>Planctomycetia</taxon>
        <taxon>Pirellulales</taxon>
        <taxon>Lacipirellulaceae</taxon>
        <taxon>Botrimarina</taxon>
    </lineage>
</organism>
<evidence type="ECO:0008006" key="3">
    <source>
        <dbReference type="Google" id="ProtNLM"/>
    </source>
</evidence>
<evidence type="ECO:0000313" key="1">
    <source>
        <dbReference type="EMBL" id="TWT41644.1"/>
    </source>
</evidence>
<gene>
    <name evidence="1" type="ORF">Pla111_30210</name>
</gene>
<evidence type="ECO:0000313" key="2">
    <source>
        <dbReference type="Proteomes" id="UP000318995"/>
    </source>
</evidence>
<protein>
    <recommendedName>
        <fullName evidence="3">PEP-CTERM protein-sorting domain-containing protein</fullName>
    </recommendedName>
</protein>
<dbReference type="EMBL" id="SJPH01000008">
    <property type="protein sequence ID" value="TWT41644.1"/>
    <property type="molecule type" value="Genomic_DNA"/>
</dbReference>
<reference evidence="1 2" key="1">
    <citation type="submission" date="2019-02" db="EMBL/GenBank/DDBJ databases">
        <title>Deep-cultivation of Planctomycetes and their phenomic and genomic characterization uncovers novel biology.</title>
        <authorList>
            <person name="Wiegand S."/>
            <person name="Jogler M."/>
            <person name="Boedeker C."/>
            <person name="Pinto D."/>
            <person name="Vollmers J."/>
            <person name="Rivas-Marin E."/>
            <person name="Kohn T."/>
            <person name="Peeters S.H."/>
            <person name="Heuer A."/>
            <person name="Rast P."/>
            <person name="Oberbeckmann S."/>
            <person name="Bunk B."/>
            <person name="Jeske O."/>
            <person name="Meyerdierks A."/>
            <person name="Storesund J.E."/>
            <person name="Kallscheuer N."/>
            <person name="Luecker S."/>
            <person name="Lage O.M."/>
            <person name="Pohl T."/>
            <person name="Merkel B.J."/>
            <person name="Hornburger P."/>
            <person name="Mueller R.-W."/>
            <person name="Bruemmer F."/>
            <person name="Labrenz M."/>
            <person name="Spormann A.M."/>
            <person name="Op Den Camp H."/>
            <person name="Overmann J."/>
            <person name="Amann R."/>
            <person name="Jetten M.S.M."/>
            <person name="Mascher T."/>
            <person name="Medema M.H."/>
            <person name="Devos D.P."/>
            <person name="Kaster A.-K."/>
            <person name="Ovreas L."/>
            <person name="Rohde M."/>
            <person name="Galperin M.Y."/>
            <person name="Jogler C."/>
        </authorList>
    </citation>
    <scope>NUCLEOTIDE SEQUENCE [LARGE SCALE GENOMIC DNA]</scope>
    <source>
        <strain evidence="1 2">Pla111</strain>
    </source>
</reference>
<sequence length="184" mass="19813">MPGDRPARDSLIQHGSVSGGKTSELNDVVFLADRGVLLDANTSYWFVLGVADGSLDWSYEDSTIGMGQNTYGPGSIVLFADSTDAGTNWTYYSPLNPYRMQVNVVTTPTLPGDYNGDGTVDLGDYTVWRDGLGLAYTQNDYDVWSANYGAVAAVPATIGSVPEPNAALMLLSVSMALLRRQQHF</sequence>
<dbReference type="PROSITE" id="PS00018">
    <property type="entry name" value="EF_HAND_1"/>
    <property type="match status" value="1"/>
</dbReference>
<dbReference type="NCBIfam" id="NF041539">
    <property type="entry name" value="choice_anch_R"/>
    <property type="match status" value="1"/>
</dbReference>
<dbReference type="InterPro" id="IPR018247">
    <property type="entry name" value="EF_Hand_1_Ca_BS"/>
</dbReference>
<comment type="caution">
    <text evidence="1">The sequence shown here is derived from an EMBL/GenBank/DDBJ whole genome shotgun (WGS) entry which is preliminary data.</text>
</comment>
<keyword evidence="2" id="KW-1185">Reference proteome</keyword>
<dbReference type="AlphaFoldDB" id="A0A5C5VSQ9"/>
<name>A0A5C5VSQ9_9BACT</name>
<proteinExistence type="predicted"/>